<accession>A0A6J7GZH4</accession>
<evidence type="ECO:0000313" key="1">
    <source>
        <dbReference type="EMBL" id="CAB4914067.1"/>
    </source>
</evidence>
<proteinExistence type="predicted"/>
<dbReference type="AlphaFoldDB" id="A0A6J7GZH4"/>
<name>A0A6J7GZH4_9ZZZZ</name>
<protein>
    <submittedName>
        <fullName evidence="1">Unannotated protein</fullName>
    </submittedName>
</protein>
<organism evidence="1">
    <name type="scientific">freshwater metagenome</name>
    <dbReference type="NCBI Taxonomy" id="449393"/>
    <lineage>
        <taxon>unclassified sequences</taxon>
        <taxon>metagenomes</taxon>
        <taxon>ecological metagenomes</taxon>
    </lineage>
</organism>
<dbReference type="EMBL" id="CAFBMC010000163">
    <property type="protein sequence ID" value="CAB4914067.1"/>
    <property type="molecule type" value="Genomic_DNA"/>
</dbReference>
<sequence>MPTQCTLTQQLQVALMTASRASVSSAQCWRLQVHLSPPCSIVKSTTASQVLVKARLTSLAIRPWLYYRARISTPCAMDLVQHFGTSGPRLRMPNLASNSLPVTPMSNKLGVKPMTGSSALNYNAALLQEKDLSCVSSPRVQRISRWFGTEMLIHLLG</sequence>
<gene>
    <name evidence="1" type="ORF">UFOPK3495_01768</name>
</gene>
<reference evidence="1" key="1">
    <citation type="submission" date="2020-05" db="EMBL/GenBank/DDBJ databases">
        <authorList>
            <person name="Chiriac C."/>
            <person name="Salcher M."/>
            <person name="Ghai R."/>
            <person name="Kavagutti S V."/>
        </authorList>
    </citation>
    <scope>NUCLEOTIDE SEQUENCE</scope>
</reference>